<gene>
    <name evidence="5" type="ORF">AMECASPLE_010804</name>
</gene>
<evidence type="ECO:0000256" key="1">
    <source>
        <dbReference type="ARBA" id="ARBA00007831"/>
    </source>
</evidence>
<evidence type="ECO:0000256" key="2">
    <source>
        <dbReference type="ARBA" id="ARBA00022737"/>
    </source>
</evidence>
<dbReference type="PANTHER" id="PTHR10502">
    <property type="entry name" value="ANNEXIN"/>
    <property type="match status" value="1"/>
</dbReference>
<comment type="similarity">
    <text evidence="1 4">Belongs to the annexin family.</text>
</comment>
<evidence type="ECO:0000256" key="3">
    <source>
        <dbReference type="ARBA" id="ARBA00023216"/>
    </source>
</evidence>
<accession>A0ABV0XDM8</accession>
<proteinExistence type="inferred from homology"/>
<dbReference type="EMBL" id="JAHRIP010000634">
    <property type="protein sequence ID" value="MEQ2279564.1"/>
    <property type="molecule type" value="Genomic_DNA"/>
</dbReference>
<dbReference type="Proteomes" id="UP001469553">
    <property type="component" value="Unassembled WGS sequence"/>
</dbReference>
<keyword evidence="4" id="KW-0106">Calcium</keyword>
<keyword evidence="3 4" id="KW-0041">Annexin</keyword>
<dbReference type="PRINTS" id="PR00196">
    <property type="entry name" value="ANNEXIN"/>
</dbReference>
<dbReference type="InterPro" id="IPR018252">
    <property type="entry name" value="Annexin_repeat_CS"/>
</dbReference>
<name>A0ABV0XDM8_9TELE</name>
<dbReference type="SUPFAM" id="SSF47874">
    <property type="entry name" value="Annexin"/>
    <property type="match status" value="1"/>
</dbReference>
<keyword evidence="6" id="KW-1185">Reference proteome</keyword>
<protein>
    <recommendedName>
        <fullName evidence="4">Annexin</fullName>
    </recommendedName>
</protein>
<dbReference type="PROSITE" id="PS00223">
    <property type="entry name" value="ANNEXIN_1"/>
    <property type="match status" value="2"/>
</dbReference>
<dbReference type="InterPro" id="IPR037104">
    <property type="entry name" value="Annexin_sf"/>
</dbReference>
<keyword evidence="4" id="KW-0111">Calcium/phospholipid-binding</keyword>
<dbReference type="SMART" id="SM00335">
    <property type="entry name" value="ANX"/>
    <property type="match status" value="4"/>
</dbReference>
<comment type="caution">
    <text evidence="5">The sequence shown here is derived from an EMBL/GenBank/DDBJ whole genome shotgun (WGS) entry which is preliminary data.</text>
</comment>
<evidence type="ECO:0000256" key="4">
    <source>
        <dbReference type="RuleBase" id="RU003540"/>
    </source>
</evidence>
<evidence type="ECO:0000313" key="5">
    <source>
        <dbReference type="EMBL" id="MEQ2279564.1"/>
    </source>
</evidence>
<dbReference type="PANTHER" id="PTHR10502:SF237">
    <property type="entry name" value="ANNEXIN"/>
    <property type="match status" value="1"/>
</dbReference>
<sequence length="385" mass="43728">MKRRMWDISFSRVVLKTATLDWRTIFFDSGLSVETAFKYPVKMSLFKRFFKGIIHDRHPEDETPKVKEKPKPKYHGTVTPYPHFDASSDVSVLQSAIQSKDEDVIVAILVKRNNEQRQKIKAVYEASTGKNLVKAMKSVLRSDLEDVVLALLMPPAYFDAFLFRKATKGLGTDEDVLVEILATRSNKEIEEIKKVFKQEYKIELEEVIKRETHGDFNKALLAMLSAKRDETTEVNMELAKKDAKVLFEAGEGVGKADVSTFINILTTRSGPQLSKTFQHYATISDLTLPKALQLELKGDIEDCLIDIVKCAWNMPAFFAEKLHQAIEGHGTSERALNRILVSRSEVDLQKIIEEYKAMFQRTLQEDIVNDTKGDYQKALVGLCGS</sequence>
<keyword evidence="2 4" id="KW-0677">Repeat</keyword>
<dbReference type="Pfam" id="PF00191">
    <property type="entry name" value="Annexin"/>
    <property type="match status" value="4"/>
</dbReference>
<dbReference type="Gene3D" id="1.10.220.10">
    <property type="entry name" value="Annexin"/>
    <property type="match status" value="4"/>
</dbReference>
<dbReference type="PROSITE" id="PS51897">
    <property type="entry name" value="ANNEXIN_2"/>
    <property type="match status" value="4"/>
</dbReference>
<evidence type="ECO:0000313" key="6">
    <source>
        <dbReference type="Proteomes" id="UP001469553"/>
    </source>
</evidence>
<reference evidence="5 6" key="1">
    <citation type="submission" date="2021-06" db="EMBL/GenBank/DDBJ databases">
        <authorList>
            <person name="Palmer J.M."/>
        </authorList>
    </citation>
    <scope>NUCLEOTIDE SEQUENCE [LARGE SCALE GENOMIC DNA]</scope>
    <source>
        <strain evidence="5 6">AS_MEX2019</strain>
        <tissue evidence="5">Muscle</tissue>
    </source>
</reference>
<dbReference type="InterPro" id="IPR001464">
    <property type="entry name" value="Annexin"/>
</dbReference>
<organism evidence="5 6">
    <name type="scientific">Ameca splendens</name>
    <dbReference type="NCBI Taxonomy" id="208324"/>
    <lineage>
        <taxon>Eukaryota</taxon>
        <taxon>Metazoa</taxon>
        <taxon>Chordata</taxon>
        <taxon>Craniata</taxon>
        <taxon>Vertebrata</taxon>
        <taxon>Euteleostomi</taxon>
        <taxon>Actinopterygii</taxon>
        <taxon>Neopterygii</taxon>
        <taxon>Teleostei</taxon>
        <taxon>Neoteleostei</taxon>
        <taxon>Acanthomorphata</taxon>
        <taxon>Ovalentaria</taxon>
        <taxon>Atherinomorphae</taxon>
        <taxon>Cyprinodontiformes</taxon>
        <taxon>Goodeidae</taxon>
        <taxon>Ameca</taxon>
    </lineage>
</organism>
<dbReference type="InterPro" id="IPR018502">
    <property type="entry name" value="Annexin_repeat"/>
</dbReference>
<comment type="domain">
    <text evidence="4">A pair of annexin repeats may form one binding site for calcium and phospholipid.</text>
</comment>